<dbReference type="PANTHER" id="PTHR42792:SF2">
    <property type="entry name" value="FLAGELLIN"/>
    <property type="match status" value="1"/>
</dbReference>
<reference evidence="7" key="1">
    <citation type="journal article" date="2022" name="Front. Microbiol.">
        <title>New perspectives on an old grouping: The genomic and phenotypic variability of Oxalobacter formigenes and the implications for calcium oxalate stone prevention.</title>
        <authorList>
            <person name="Chmiel J.A."/>
            <person name="Carr C."/>
            <person name="Stuivenberg G.A."/>
            <person name="Venema R."/>
            <person name="Chanyi R.M."/>
            <person name="Al K.F."/>
            <person name="Giguere D."/>
            <person name="Say H."/>
            <person name="Akouris P.P."/>
            <person name="Dominguez Romero S.A."/>
            <person name="Kwong A."/>
            <person name="Tai V."/>
            <person name="Koval S.F."/>
            <person name="Razvi H."/>
            <person name="Bjazevic J."/>
            <person name="Burton J.P."/>
        </authorList>
    </citation>
    <scope>NUCLEOTIDE SEQUENCE</scope>
    <source>
        <strain evidence="7">WoOx3</strain>
    </source>
</reference>
<dbReference type="PANTHER" id="PTHR42792">
    <property type="entry name" value="FLAGELLIN"/>
    <property type="match status" value="1"/>
</dbReference>
<evidence type="ECO:0000256" key="3">
    <source>
        <dbReference type="ARBA" id="ARBA00023143"/>
    </source>
</evidence>
<dbReference type="PRINTS" id="PR00207">
    <property type="entry name" value="FLAGELLIN"/>
</dbReference>
<dbReference type="Gene3D" id="2.30.220.10">
    <property type="entry name" value="f41 fragment of flagellin, C-terminal domain"/>
    <property type="match status" value="1"/>
</dbReference>
<dbReference type="Pfam" id="PF07196">
    <property type="entry name" value="Flagellin_IN"/>
    <property type="match status" value="1"/>
</dbReference>
<dbReference type="InterPro" id="IPR042187">
    <property type="entry name" value="Flagellin_C_sub2"/>
</dbReference>
<dbReference type="RefSeq" id="WP_269309502.1">
    <property type="nucleotide sequence ID" value="NZ_CP098242.1"/>
</dbReference>
<dbReference type="InterPro" id="IPR010810">
    <property type="entry name" value="Flagellin_hook_IN_motif"/>
</dbReference>
<dbReference type="Pfam" id="PF00669">
    <property type="entry name" value="Flagellin_N"/>
    <property type="match status" value="1"/>
</dbReference>
<keyword evidence="7" id="KW-0966">Cell projection</keyword>
<evidence type="ECO:0000256" key="1">
    <source>
        <dbReference type="ARBA" id="ARBA00005709"/>
    </source>
</evidence>
<dbReference type="Gene3D" id="2.170.280.10">
    <property type="entry name" value="f41 fragment of flagellin, middle domain"/>
    <property type="match status" value="1"/>
</dbReference>
<dbReference type="InterPro" id="IPR001492">
    <property type="entry name" value="Flagellin"/>
</dbReference>
<dbReference type="EMBL" id="CP098242">
    <property type="protein sequence ID" value="WAW10486.1"/>
    <property type="molecule type" value="Genomic_DNA"/>
</dbReference>
<dbReference type="Gene3D" id="1.20.1330.10">
    <property type="entry name" value="f41 fragment of flagellin, N-terminal domain"/>
    <property type="match status" value="1"/>
</dbReference>
<dbReference type="InterPro" id="IPR046358">
    <property type="entry name" value="Flagellin_C"/>
</dbReference>
<gene>
    <name evidence="7" type="ORF">NB640_02170</name>
</gene>
<comment type="similarity">
    <text evidence="1 4">Belongs to the bacterial flagellin family.</text>
</comment>
<keyword evidence="7" id="KW-0969">Cilium</keyword>
<dbReference type="KEGG" id="ovb:NB640_02170"/>
<organism evidence="7 8">
    <name type="scientific">Oxalobacter vibrioformis</name>
    <dbReference type="NCBI Taxonomy" id="933080"/>
    <lineage>
        <taxon>Bacteria</taxon>
        <taxon>Pseudomonadati</taxon>
        <taxon>Pseudomonadota</taxon>
        <taxon>Betaproteobacteria</taxon>
        <taxon>Burkholderiales</taxon>
        <taxon>Oxalobacteraceae</taxon>
        <taxon>Oxalobacter</taxon>
    </lineage>
</organism>
<dbReference type="GO" id="GO:0005198">
    <property type="term" value="F:structural molecule activity"/>
    <property type="evidence" value="ECO:0007669"/>
    <property type="project" value="UniProtKB-UniRule"/>
</dbReference>
<sequence>MPQIINTNISSLNSQRHLNNTQSSLSTALERLSSGKRINSAKDDAAGLGISSRMTTQVNGMNQAIRNARDGISLGQTAEGALSTSADMLQRIRTLAVQSSNATNASLDRQAIQDEVNQLVSELNRIATTTTFNGQSLLNGTMGTQNYQVGFNAGDIISAGGMNFLTNVYGNNRVTTDNVAAAAVDAGGTPPGSYPKVSTIAEDKDITINGSIGSAIYKTVLGDTAKTIAASVNALSSKTGVTASAKTEAFMNTFTADESYSITLFGDNKKTSVNVSFTIGSNEKQADSYAAAVNAINAQSSKTGITAEYHEVLDPATNVVSDQGIKLTHASGENIMVGLTKDITAPATAPKLNTFKGNGTIEEGADLDELTNLSSDTDKPWEGAIVAAGVLTFDSDKSFSVTGLDDVGFSDKYTIAGGTTEIDVGNSRLNSVSSLDVTDFNKAQLAIAIADAAINIVNNEMARYGALQARFEATIKNLEVNSENTSNARSRILDADYAAETAELSRASILQQAGTAMLAQANQMPQTVLSLIG</sequence>
<evidence type="ECO:0000259" key="5">
    <source>
        <dbReference type="Pfam" id="PF00669"/>
    </source>
</evidence>
<dbReference type="Gene3D" id="6.10.10.10">
    <property type="entry name" value="Flagellar export chaperone, C-terminal domain"/>
    <property type="match status" value="1"/>
</dbReference>
<name>A0A9E9P4U9_9BURK</name>
<evidence type="ECO:0000313" key="8">
    <source>
        <dbReference type="Proteomes" id="UP001156215"/>
    </source>
</evidence>
<evidence type="ECO:0000256" key="4">
    <source>
        <dbReference type="RuleBase" id="RU362073"/>
    </source>
</evidence>
<dbReference type="Proteomes" id="UP001156215">
    <property type="component" value="Chromosome"/>
</dbReference>
<proteinExistence type="inferred from homology"/>
<feature type="domain" description="Flagellin C-terminal" evidence="6">
    <location>
        <begin position="448"/>
        <end position="532"/>
    </location>
</feature>
<comment type="function">
    <text evidence="4">Flagellin is the subunit protein which polymerizes to form the filaments of bacterial flagella.</text>
</comment>
<accession>A0A9E9P4U9</accession>
<dbReference type="Pfam" id="PF00700">
    <property type="entry name" value="Flagellin_C"/>
    <property type="match status" value="1"/>
</dbReference>
<dbReference type="Gene3D" id="6.10.280.190">
    <property type="match status" value="1"/>
</dbReference>
<keyword evidence="2 4" id="KW-0964">Secreted</keyword>
<keyword evidence="8" id="KW-1185">Reference proteome</keyword>
<dbReference type="GO" id="GO:0009288">
    <property type="term" value="C:bacterial-type flagellum"/>
    <property type="evidence" value="ECO:0007669"/>
    <property type="project" value="UniProtKB-SubCell"/>
</dbReference>
<protein>
    <recommendedName>
        <fullName evidence="4">Flagellin</fullName>
    </recommendedName>
</protein>
<evidence type="ECO:0000313" key="7">
    <source>
        <dbReference type="EMBL" id="WAW10486.1"/>
    </source>
</evidence>
<feature type="domain" description="Flagellin N-terminal" evidence="5">
    <location>
        <begin position="5"/>
        <end position="141"/>
    </location>
</feature>
<dbReference type="GO" id="GO:0005576">
    <property type="term" value="C:extracellular region"/>
    <property type="evidence" value="ECO:0007669"/>
    <property type="project" value="UniProtKB-SubCell"/>
</dbReference>
<dbReference type="AlphaFoldDB" id="A0A9E9P4U9"/>
<dbReference type="SUPFAM" id="SSF64518">
    <property type="entry name" value="Phase 1 flagellin"/>
    <property type="match status" value="1"/>
</dbReference>
<dbReference type="InterPro" id="IPR001029">
    <property type="entry name" value="Flagellin_N"/>
</dbReference>
<keyword evidence="3 4" id="KW-0975">Bacterial flagellum</keyword>
<evidence type="ECO:0000256" key="2">
    <source>
        <dbReference type="ARBA" id="ARBA00022525"/>
    </source>
</evidence>
<comment type="subcellular location">
    <subcellularLocation>
        <location evidence="4">Secreted</location>
    </subcellularLocation>
    <subcellularLocation>
        <location evidence="4">Bacterial flagellum</location>
    </subcellularLocation>
</comment>
<evidence type="ECO:0000259" key="6">
    <source>
        <dbReference type="Pfam" id="PF00700"/>
    </source>
</evidence>
<keyword evidence="7" id="KW-0282">Flagellum</keyword>